<feature type="domain" description="HTH tetR-type" evidence="3">
    <location>
        <begin position="11"/>
        <end position="71"/>
    </location>
</feature>
<dbReference type="EMBL" id="JAVDXZ010000001">
    <property type="protein sequence ID" value="MDR7329081.1"/>
    <property type="molecule type" value="Genomic_DNA"/>
</dbReference>
<keyword evidence="5" id="KW-1185">Reference proteome</keyword>
<accession>A0ABU1ZVY0</accession>
<dbReference type="Pfam" id="PF00440">
    <property type="entry name" value="TetR_N"/>
    <property type="match status" value="1"/>
</dbReference>
<dbReference type="PANTHER" id="PTHR30055">
    <property type="entry name" value="HTH-TYPE TRANSCRIPTIONAL REGULATOR RUTR"/>
    <property type="match status" value="1"/>
</dbReference>
<dbReference type="Proteomes" id="UP001180840">
    <property type="component" value="Unassembled WGS sequence"/>
</dbReference>
<feature type="DNA-binding region" description="H-T-H motif" evidence="2">
    <location>
        <begin position="34"/>
        <end position="53"/>
    </location>
</feature>
<dbReference type="InterPro" id="IPR050109">
    <property type="entry name" value="HTH-type_TetR-like_transc_reg"/>
</dbReference>
<dbReference type="PANTHER" id="PTHR30055:SF231">
    <property type="entry name" value="TRANSCRIPTIONAL REGULATORY PROTEIN (PROBABLY DEOR-FAMILY)-RELATED"/>
    <property type="match status" value="1"/>
</dbReference>
<dbReference type="PROSITE" id="PS50977">
    <property type="entry name" value="HTH_TETR_2"/>
    <property type="match status" value="1"/>
</dbReference>
<sequence length="190" mass="21375">MFDSPVTAHEHGRRERIIEATLDSIVSSGVAGTTMRMVAEAAQVSLGSITYYFADKDDLFLAAFLDYTDRSVKEFDSFYDDAVDLASARTATARMLSTSAGSRRSIILGTELYSMSLRRPRFRMVTAQWTSRCREVMRRHFDDDTTFILDALYEGILLHRTMRLGEYTDERIALAVENITPPKSYIGGGS</sequence>
<evidence type="ECO:0000256" key="2">
    <source>
        <dbReference type="PROSITE-ProRule" id="PRU00335"/>
    </source>
</evidence>
<name>A0ABU1ZVY0_9CORY</name>
<reference evidence="4" key="1">
    <citation type="submission" date="2023-07" db="EMBL/GenBank/DDBJ databases">
        <title>Sequencing the genomes of 1000 actinobacteria strains.</title>
        <authorList>
            <person name="Klenk H.-P."/>
        </authorList>
    </citation>
    <scope>NUCLEOTIDE SEQUENCE</scope>
    <source>
        <strain evidence="4">DSM 107476</strain>
    </source>
</reference>
<dbReference type="InterPro" id="IPR009057">
    <property type="entry name" value="Homeodomain-like_sf"/>
</dbReference>
<evidence type="ECO:0000259" key="3">
    <source>
        <dbReference type="PROSITE" id="PS50977"/>
    </source>
</evidence>
<dbReference type="RefSeq" id="WP_290198052.1">
    <property type="nucleotide sequence ID" value="NZ_CP047654.1"/>
</dbReference>
<dbReference type="SUPFAM" id="SSF46689">
    <property type="entry name" value="Homeodomain-like"/>
    <property type="match status" value="1"/>
</dbReference>
<dbReference type="PROSITE" id="PS01081">
    <property type="entry name" value="HTH_TETR_1"/>
    <property type="match status" value="1"/>
</dbReference>
<dbReference type="InterPro" id="IPR023772">
    <property type="entry name" value="DNA-bd_HTH_TetR-type_CS"/>
</dbReference>
<gene>
    <name evidence="4" type="ORF">J2S39_000757</name>
</gene>
<dbReference type="GO" id="GO:0003677">
    <property type="term" value="F:DNA binding"/>
    <property type="evidence" value="ECO:0007669"/>
    <property type="project" value="UniProtKB-KW"/>
</dbReference>
<evidence type="ECO:0000256" key="1">
    <source>
        <dbReference type="ARBA" id="ARBA00023125"/>
    </source>
</evidence>
<keyword evidence="1 2" id="KW-0238">DNA-binding</keyword>
<dbReference type="Gene3D" id="1.10.357.10">
    <property type="entry name" value="Tetracycline Repressor, domain 2"/>
    <property type="match status" value="1"/>
</dbReference>
<proteinExistence type="predicted"/>
<evidence type="ECO:0000313" key="4">
    <source>
        <dbReference type="EMBL" id="MDR7329081.1"/>
    </source>
</evidence>
<comment type="caution">
    <text evidence="4">The sequence shown here is derived from an EMBL/GenBank/DDBJ whole genome shotgun (WGS) entry which is preliminary data.</text>
</comment>
<evidence type="ECO:0000313" key="5">
    <source>
        <dbReference type="Proteomes" id="UP001180840"/>
    </source>
</evidence>
<protein>
    <submittedName>
        <fullName evidence="4">DNA-binding transcriptional regulator YbjK</fullName>
    </submittedName>
</protein>
<organism evidence="4 5">
    <name type="scientific">Corynebacterium guangdongense</name>
    <dbReference type="NCBI Taxonomy" id="1783348"/>
    <lineage>
        <taxon>Bacteria</taxon>
        <taxon>Bacillati</taxon>
        <taxon>Actinomycetota</taxon>
        <taxon>Actinomycetes</taxon>
        <taxon>Mycobacteriales</taxon>
        <taxon>Corynebacteriaceae</taxon>
        <taxon>Corynebacterium</taxon>
    </lineage>
</organism>
<dbReference type="InterPro" id="IPR001647">
    <property type="entry name" value="HTH_TetR"/>
</dbReference>